<dbReference type="EMBL" id="SNRW01038695">
    <property type="protein sequence ID" value="KAA6353128.1"/>
    <property type="molecule type" value="Genomic_DNA"/>
</dbReference>
<gene>
    <name evidence="2" type="ORF">EZS28_051345</name>
</gene>
<accession>A0A5J4T4R9</accession>
<feature type="compositionally biased region" description="Polar residues" evidence="1">
    <location>
        <begin position="7"/>
        <end position="22"/>
    </location>
</feature>
<dbReference type="AlphaFoldDB" id="A0A5J4T4R9"/>
<evidence type="ECO:0000313" key="3">
    <source>
        <dbReference type="Proteomes" id="UP000324800"/>
    </source>
</evidence>
<organism evidence="2 3">
    <name type="scientific">Streblomastix strix</name>
    <dbReference type="NCBI Taxonomy" id="222440"/>
    <lineage>
        <taxon>Eukaryota</taxon>
        <taxon>Metamonada</taxon>
        <taxon>Preaxostyla</taxon>
        <taxon>Oxymonadida</taxon>
        <taxon>Streblomastigidae</taxon>
        <taxon>Streblomastix</taxon>
    </lineage>
</organism>
<comment type="caution">
    <text evidence="2">The sequence shown here is derived from an EMBL/GenBank/DDBJ whole genome shotgun (WGS) entry which is preliminary data.</text>
</comment>
<feature type="region of interest" description="Disordered" evidence="1">
    <location>
        <begin position="1"/>
        <end position="22"/>
    </location>
</feature>
<proteinExistence type="predicted"/>
<feature type="compositionally biased region" description="Basic residues" evidence="1">
    <location>
        <begin position="101"/>
        <end position="110"/>
    </location>
</feature>
<evidence type="ECO:0000256" key="1">
    <source>
        <dbReference type="SAM" id="MobiDB-lite"/>
    </source>
</evidence>
<feature type="compositionally biased region" description="Polar residues" evidence="1">
    <location>
        <begin position="78"/>
        <end position="91"/>
    </location>
</feature>
<sequence>MQWIAPLTQTNPQSQITPYPNQNQSSILNVDLMGINTNPSSVPKGIQHQQFAGEAAQVQHAPRETFSTNGNGVAGTKPINNQTAPSTQLQGNPIHEPKVEKKGRKTHVRGKATSINTSVVANKNQIKDQQR</sequence>
<feature type="compositionally biased region" description="Polar residues" evidence="1">
    <location>
        <begin position="113"/>
        <end position="124"/>
    </location>
</feature>
<dbReference type="Proteomes" id="UP000324800">
    <property type="component" value="Unassembled WGS sequence"/>
</dbReference>
<evidence type="ECO:0000313" key="2">
    <source>
        <dbReference type="EMBL" id="KAA6353128.1"/>
    </source>
</evidence>
<feature type="region of interest" description="Disordered" evidence="1">
    <location>
        <begin position="65"/>
        <end position="131"/>
    </location>
</feature>
<name>A0A5J4T4R9_9EUKA</name>
<reference evidence="2 3" key="1">
    <citation type="submission" date="2019-03" db="EMBL/GenBank/DDBJ databases">
        <title>Single cell metagenomics reveals metabolic interactions within the superorganism composed of flagellate Streblomastix strix and complex community of Bacteroidetes bacteria on its surface.</title>
        <authorList>
            <person name="Treitli S.C."/>
            <person name="Kolisko M."/>
            <person name="Husnik F."/>
            <person name="Keeling P."/>
            <person name="Hampl V."/>
        </authorList>
    </citation>
    <scope>NUCLEOTIDE SEQUENCE [LARGE SCALE GENOMIC DNA]</scope>
    <source>
        <strain evidence="2">ST1C</strain>
    </source>
</reference>
<protein>
    <submittedName>
        <fullName evidence="2">Uncharacterized protein</fullName>
    </submittedName>
</protein>